<feature type="compositionally biased region" description="Polar residues" evidence="1">
    <location>
        <begin position="189"/>
        <end position="198"/>
    </location>
</feature>
<reference evidence="3 4" key="1">
    <citation type="submission" date="2020-08" db="EMBL/GenBank/DDBJ databases">
        <title>Novel species isolated from subtropical streams in China.</title>
        <authorList>
            <person name="Lu H."/>
        </authorList>
    </citation>
    <scope>NUCLEOTIDE SEQUENCE [LARGE SCALE GENOMIC DNA]</scope>
    <source>
        <strain evidence="3 4">CY18W</strain>
    </source>
</reference>
<evidence type="ECO:0000313" key="4">
    <source>
        <dbReference type="Proteomes" id="UP000650424"/>
    </source>
</evidence>
<dbReference type="EMBL" id="JACOGF010000013">
    <property type="protein sequence ID" value="MBC3920094.1"/>
    <property type="molecule type" value="Genomic_DNA"/>
</dbReference>
<keyword evidence="2" id="KW-0472">Membrane</keyword>
<gene>
    <name evidence="3" type="ORF">H8L32_21685</name>
</gene>
<feature type="transmembrane region" description="Helical" evidence="2">
    <location>
        <begin position="119"/>
        <end position="140"/>
    </location>
</feature>
<feature type="region of interest" description="Disordered" evidence="1">
    <location>
        <begin position="188"/>
        <end position="223"/>
    </location>
</feature>
<keyword evidence="2" id="KW-0812">Transmembrane</keyword>
<keyword evidence="2" id="KW-1133">Transmembrane helix</keyword>
<name>A0ABR6ZWC2_9BURK</name>
<comment type="caution">
    <text evidence="3">The sequence shown here is derived from an EMBL/GenBank/DDBJ whole genome shotgun (WGS) entry which is preliminary data.</text>
</comment>
<accession>A0ABR6ZWC2</accession>
<sequence>MTSDNEQIEKKAEASLSALQLAPTSLATRTSVPLEVQAATPPPTEHTPGTPLSPAIINKAWTTAAILLMASILGILFIIGLSVWQTLAWLRDTKDLGNMFIVTSIGLIYNSILRDIAALTGIALAAGGLLVSFLTINQTIGVAATANEKNLADLKTNSPGVIAIVFGSLIIIASLYFKGEFNLKDEGMSTGTKSQTSAEPKIVPVTAGDVKPEALHEPNGGQK</sequence>
<keyword evidence="4" id="KW-1185">Reference proteome</keyword>
<organism evidence="3 4">
    <name type="scientific">Undibacterium hunanense</name>
    <dbReference type="NCBI Taxonomy" id="2762292"/>
    <lineage>
        <taxon>Bacteria</taxon>
        <taxon>Pseudomonadati</taxon>
        <taxon>Pseudomonadota</taxon>
        <taxon>Betaproteobacteria</taxon>
        <taxon>Burkholderiales</taxon>
        <taxon>Oxalobacteraceae</taxon>
        <taxon>Undibacterium</taxon>
    </lineage>
</organism>
<protein>
    <submittedName>
        <fullName evidence="3">Uncharacterized protein</fullName>
    </submittedName>
</protein>
<dbReference type="Proteomes" id="UP000650424">
    <property type="component" value="Unassembled WGS sequence"/>
</dbReference>
<feature type="transmembrane region" description="Helical" evidence="2">
    <location>
        <begin position="60"/>
        <end position="84"/>
    </location>
</feature>
<feature type="transmembrane region" description="Helical" evidence="2">
    <location>
        <begin position="96"/>
        <end position="112"/>
    </location>
</feature>
<evidence type="ECO:0000313" key="3">
    <source>
        <dbReference type="EMBL" id="MBC3920094.1"/>
    </source>
</evidence>
<dbReference type="RefSeq" id="WP_186949359.1">
    <property type="nucleotide sequence ID" value="NZ_JACOGF010000013.1"/>
</dbReference>
<evidence type="ECO:0000256" key="2">
    <source>
        <dbReference type="SAM" id="Phobius"/>
    </source>
</evidence>
<feature type="transmembrane region" description="Helical" evidence="2">
    <location>
        <begin position="160"/>
        <end position="177"/>
    </location>
</feature>
<proteinExistence type="predicted"/>
<evidence type="ECO:0000256" key="1">
    <source>
        <dbReference type="SAM" id="MobiDB-lite"/>
    </source>
</evidence>